<dbReference type="InterPro" id="IPR011009">
    <property type="entry name" value="Kinase-like_dom_sf"/>
</dbReference>
<dbReference type="SUPFAM" id="SSF56112">
    <property type="entry name" value="Protein kinase-like (PK-like)"/>
    <property type="match status" value="1"/>
</dbReference>
<dbReference type="AlphaFoldDB" id="A0A7W4VRT9"/>
<dbReference type="PANTHER" id="PTHR47829:SF1">
    <property type="entry name" value="HAD FAMILY PHOSPHATASE"/>
    <property type="match status" value="1"/>
</dbReference>
<evidence type="ECO:0000313" key="2">
    <source>
        <dbReference type="EMBL" id="MBB3040616.1"/>
    </source>
</evidence>
<comment type="caution">
    <text evidence="2">The sequence shown here is derived from an EMBL/GenBank/DDBJ whole genome shotgun (WGS) entry which is preliminary data.</text>
</comment>
<accession>A0A7W4VRT9</accession>
<sequence>MSGDIRDLVRLDRLGPRLAEVTGEEAWRDSRAELISGGKSNLTFTLTSAAGELVLRRPPTGALLPSAHDMGREARVQRCLAGTDVPAAPIVLYDEGELIGIQCYVMEKVPGHVIRGELPDGYATTAAERTRMAFAFVDTLAALHAVDPEAVGLGDYGRPAGFMERQVRRWTGQWEASRSHDVAEIDELGRRLAAAVPVQRRSTIVHGDFRTDNVVYDAADPGRINAVLDWELSTLGDPLSDLGLLMLFWRDADDGDLSLIPGVSQLPGFPNRASMLERYAAASGADLSDLGYYRAFAHFKFAIIVQGVAARSAAGAMGGQDFGDLDDEILRLAQAGLDHI</sequence>
<dbReference type="InterPro" id="IPR002575">
    <property type="entry name" value="Aminoglycoside_PTrfase"/>
</dbReference>
<dbReference type="Proteomes" id="UP000589626">
    <property type="component" value="Unassembled WGS sequence"/>
</dbReference>
<dbReference type="PANTHER" id="PTHR47829">
    <property type="entry name" value="HYDROLASE, PUTATIVE (AFU_ORTHOLOGUE AFUA_1G12880)-RELATED"/>
    <property type="match status" value="1"/>
</dbReference>
<keyword evidence="2" id="KW-0808">Transferase</keyword>
<dbReference type="InterPro" id="IPR052898">
    <property type="entry name" value="ACAD10-like"/>
</dbReference>
<protein>
    <submittedName>
        <fullName evidence="2">Aminoglycoside phosphotransferase (APT) family kinase protein</fullName>
    </submittedName>
</protein>
<reference evidence="2 3" key="1">
    <citation type="submission" date="2020-08" db="EMBL/GenBank/DDBJ databases">
        <title>Sequencing the genomes of 1000 actinobacteria strains.</title>
        <authorList>
            <person name="Klenk H.-P."/>
        </authorList>
    </citation>
    <scope>NUCLEOTIDE SEQUENCE [LARGE SCALE GENOMIC DNA]</scope>
    <source>
        <strain evidence="2 3">DSM 105498</strain>
    </source>
</reference>
<dbReference type="Gene3D" id="3.30.200.20">
    <property type="entry name" value="Phosphorylase Kinase, domain 1"/>
    <property type="match status" value="1"/>
</dbReference>
<keyword evidence="3" id="KW-1185">Reference proteome</keyword>
<dbReference type="GO" id="GO:0016301">
    <property type="term" value="F:kinase activity"/>
    <property type="evidence" value="ECO:0007669"/>
    <property type="project" value="UniProtKB-KW"/>
</dbReference>
<dbReference type="Gene3D" id="3.90.1200.10">
    <property type="match status" value="1"/>
</dbReference>
<dbReference type="RefSeq" id="WP_183590624.1">
    <property type="nucleotide sequence ID" value="NZ_JACHWR010000001.1"/>
</dbReference>
<keyword evidence="2" id="KW-0418">Kinase</keyword>
<dbReference type="EMBL" id="JACHWR010000001">
    <property type="protein sequence ID" value="MBB3040616.1"/>
    <property type="molecule type" value="Genomic_DNA"/>
</dbReference>
<dbReference type="Pfam" id="PF01636">
    <property type="entry name" value="APH"/>
    <property type="match status" value="1"/>
</dbReference>
<dbReference type="CDD" id="cd05154">
    <property type="entry name" value="ACAD10_11_N-like"/>
    <property type="match status" value="1"/>
</dbReference>
<gene>
    <name evidence="2" type="ORF">FHU40_000417</name>
</gene>
<organism evidence="2 3">
    <name type="scientific">Nocardioides soli</name>
    <dbReference type="NCBI Taxonomy" id="1036020"/>
    <lineage>
        <taxon>Bacteria</taxon>
        <taxon>Bacillati</taxon>
        <taxon>Actinomycetota</taxon>
        <taxon>Actinomycetes</taxon>
        <taxon>Propionibacteriales</taxon>
        <taxon>Nocardioidaceae</taxon>
        <taxon>Nocardioides</taxon>
    </lineage>
</organism>
<name>A0A7W4VRT9_9ACTN</name>
<proteinExistence type="predicted"/>
<feature type="domain" description="Aminoglycoside phosphotransferase" evidence="1">
    <location>
        <begin position="33"/>
        <end position="259"/>
    </location>
</feature>
<dbReference type="InterPro" id="IPR041726">
    <property type="entry name" value="ACAD10_11_N"/>
</dbReference>
<evidence type="ECO:0000259" key="1">
    <source>
        <dbReference type="Pfam" id="PF01636"/>
    </source>
</evidence>
<evidence type="ECO:0000313" key="3">
    <source>
        <dbReference type="Proteomes" id="UP000589626"/>
    </source>
</evidence>